<dbReference type="Pfam" id="PF00642">
    <property type="entry name" value="zf-CCCH"/>
    <property type="match status" value="1"/>
</dbReference>
<keyword evidence="3 4" id="KW-0862">Zinc</keyword>
<evidence type="ECO:0000256" key="3">
    <source>
        <dbReference type="ARBA" id="ARBA00022833"/>
    </source>
</evidence>
<dbReference type="PROSITE" id="PS50103">
    <property type="entry name" value="ZF_C3H1"/>
    <property type="match status" value="1"/>
</dbReference>
<feature type="compositionally biased region" description="Basic residues" evidence="5">
    <location>
        <begin position="1"/>
        <end position="17"/>
    </location>
</feature>
<dbReference type="InterPro" id="IPR001841">
    <property type="entry name" value="Znf_RING"/>
</dbReference>
<dbReference type="PROSITE" id="PS00518">
    <property type="entry name" value="ZF_RING_1"/>
    <property type="match status" value="1"/>
</dbReference>
<keyword evidence="2 4" id="KW-0863">Zinc-finger</keyword>
<evidence type="ECO:0000256" key="1">
    <source>
        <dbReference type="ARBA" id="ARBA00022723"/>
    </source>
</evidence>
<dbReference type="GO" id="GO:0005684">
    <property type="term" value="C:U2-type spliceosomal complex"/>
    <property type="evidence" value="ECO:0007669"/>
    <property type="project" value="TreeGrafter"/>
</dbReference>
<proteinExistence type="predicted"/>
<dbReference type="PANTHER" id="PTHR12930">
    <property type="entry name" value="ZINC FINGER PROTEIN 183"/>
    <property type="match status" value="1"/>
</dbReference>
<feature type="region of interest" description="Disordered" evidence="5">
    <location>
        <begin position="1"/>
        <end position="124"/>
    </location>
</feature>
<organism evidence="8 9">
    <name type="scientific">Nitzschia inconspicua</name>
    <dbReference type="NCBI Taxonomy" id="303405"/>
    <lineage>
        <taxon>Eukaryota</taxon>
        <taxon>Sar</taxon>
        <taxon>Stramenopiles</taxon>
        <taxon>Ochrophyta</taxon>
        <taxon>Bacillariophyta</taxon>
        <taxon>Bacillariophyceae</taxon>
        <taxon>Bacillariophycidae</taxon>
        <taxon>Bacillariales</taxon>
        <taxon>Bacillariaceae</taxon>
        <taxon>Nitzschia</taxon>
    </lineage>
</organism>
<feature type="domain" description="RING-type" evidence="6">
    <location>
        <begin position="229"/>
        <end position="268"/>
    </location>
</feature>
<dbReference type="Pfam" id="PF13445">
    <property type="entry name" value="zf-RING_UBOX"/>
    <property type="match status" value="1"/>
</dbReference>
<evidence type="ECO:0000313" key="9">
    <source>
        <dbReference type="Proteomes" id="UP000693970"/>
    </source>
</evidence>
<evidence type="ECO:0000256" key="4">
    <source>
        <dbReference type="PROSITE-ProRule" id="PRU00723"/>
    </source>
</evidence>
<dbReference type="GO" id="GO:0008270">
    <property type="term" value="F:zinc ion binding"/>
    <property type="evidence" value="ECO:0007669"/>
    <property type="project" value="UniProtKB-KW"/>
</dbReference>
<feature type="zinc finger region" description="C3H1-type" evidence="4">
    <location>
        <begin position="147"/>
        <end position="175"/>
    </location>
</feature>
<feature type="domain" description="C3H1-type" evidence="7">
    <location>
        <begin position="147"/>
        <end position="175"/>
    </location>
</feature>
<protein>
    <submittedName>
        <fullName evidence="8">Zinc finger C3HC4 type domain containing protein</fullName>
    </submittedName>
</protein>
<dbReference type="PANTHER" id="PTHR12930:SF0">
    <property type="entry name" value="RING FINGER PROTEIN 113B"/>
    <property type="match status" value="1"/>
</dbReference>
<dbReference type="OrthoDB" id="25761at2759"/>
<dbReference type="CDD" id="cd16539">
    <property type="entry name" value="RING-HC_RNF113A_B"/>
    <property type="match status" value="1"/>
</dbReference>
<dbReference type="SMART" id="SM00184">
    <property type="entry name" value="RING"/>
    <property type="match status" value="1"/>
</dbReference>
<feature type="compositionally biased region" description="Basic and acidic residues" evidence="5">
    <location>
        <begin position="103"/>
        <end position="124"/>
    </location>
</feature>
<dbReference type="InterPro" id="IPR000571">
    <property type="entry name" value="Znf_CCCH"/>
</dbReference>
<reference evidence="8" key="1">
    <citation type="journal article" date="2021" name="Sci. Rep.">
        <title>Diploid genomic architecture of Nitzschia inconspicua, an elite biomass production diatom.</title>
        <authorList>
            <person name="Oliver A."/>
            <person name="Podell S."/>
            <person name="Pinowska A."/>
            <person name="Traller J.C."/>
            <person name="Smith S.R."/>
            <person name="McClure R."/>
            <person name="Beliaev A."/>
            <person name="Bohutskyi P."/>
            <person name="Hill E.A."/>
            <person name="Rabines A."/>
            <person name="Zheng H."/>
            <person name="Allen L.Z."/>
            <person name="Kuo A."/>
            <person name="Grigoriev I.V."/>
            <person name="Allen A.E."/>
            <person name="Hazlebeck D."/>
            <person name="Allen E.E."/>
        </authorList>
    </citation>
    <scope>NUCLEOTIDE SEQUENCE</scope>
    <source>
        <strain evidence="8">Hildebrandi</strain>
    </source>
</reference>
<dbReference type="Proteomes" id="UP000693970">
    <property type="component" value="Unassembled WGS sequence"/>
</dbReference>
<dbReference type="SMART" id="SM00356">
    <property type="entry name" value="ZnF_C3H1"/>
    <property type="match status" value="1"/>
</dbReference>
<dbReference type="PROSITE" id="PS50089">
    <property type="entry name" value="ZF_RING_2"/>
    <property type="match status" value="1"/>
</dbReference>
<accession>A0A9K3Q8I9</accession>
<evidence type="ECO:0000256" key="2">
    <source>
        <dbReference type="ARBA" id="ARBA00022771"/>
    </source>
</evidence>
<dbReference type="EMBL" id="JAGRRH010000001">
    <property type="protein sequence ID" value="KAG7373990.1"/>
    <property type="molecule type" value="Genomic_DNA"/>
</dbReference>
<evidence type="ECO:0000259" key="7">
    <source>
        <dbReference type="PROSITE" id="PS50103"/>
    </source>
</evidence>
<evidence type="ECO:0000313" key="8">
    <source>
        <dbReference type="EMBL" id="KAG7373990.1"/>
    </source>
</evidence>
<sequence length="314" mass="35780">MFRKPKRSANKAGLRKKPRDDDDDKDNGATGVGMMQKQDDDEHDGGSSTDDNDDQATSSGLQEARKRVKLSGSSKKQHNIIFKKKDDSTKLHPNQVAPMEALSQKEKATATNEYHPEDMGKPDPNRNKFLAQPIRAPTNVRVTCRFDYQPDICKDYKDTGFCGFGDTCIYLHDRGDTMTGWQLDQKWEQEQAKKKQEKDRQIEAFLGEGDGKDDDDDNAGVDDDLPFACFICRKAFDDPIVTPCGHYFCQSCLHQHNQQNNNQCPICKKDTHGVMNQPTKLIKHKRKVVGRKATWQEFMDHAKQKREQPSVSEQ</sequence>
<dbReference type="InterPro" id="IPR039971">
    <property type="entry name" value="CWC24-like"/>
</dbReference>
<dbReference type="InterPro" id="IPR027370">
    <property type="entry name" value="Znf-RING_euk"/>
</dbReference>
<gene>
    <name evidence="8" type="ORF">IV203_013085</name>
</gene>
<dbReference type="AlphaFoldDB" id="A0A9K3Q8I9"/>
<keyword evidence="9" id="KW-1185">Reference proteome</keyword>
<dbReference type="InterPro" id="IPR017907">
    <property type="entry name" value="Znf_RING_CS"/>
</dbReference>
<reference evidence="8" key="2">
    <citation type="submission" date="2021-04" db="EMBL/GenBank/DDBJ databases">
        <authorList>
            <person name="Podell S."/>
        </authorList>
    </citation>
    <scope>NUCLEOTIDE SEQUENCE</scope>
    <source>
        <strain evidence="8">Hildebrandi</strain>
    </source>
</reference>
<dbReference type="GO" id="GO:0034247">
    <property type="term" value="P:snoRNA splicing"/>
    <property type="evidence" value="ECO:0007669"/>
    <property type="project" value="TreeGrafter"/>
</dbReference>
<evidence type="ECO:0000256" key="5">
    <source>
        <dbReference type="SAM" id="MobiDB-lite"/>
    </source>
</evidence>
<evidence type="ECO:0000259" key="6">
    <source>
        <dbReference type="PROSITE" id="PS50089"/>
    </source>
</evidence>
<comment type="caution">
    <text evidence="8">The sequence shown here is derived from an EMBL/GenBank/DDBJ whole genome shotgun (WGS) entry which is preliminary data.</text>
</comment>
<keyword evidence="1 4" id="KW-0479">Metal-binding</keyword>
<name>A0A9K3Q8I9_9STRA</name>